<organism evidence="1 2">
    <name type="scientific">Iris pallida</name>
    <name type="common">Sweet iris</name>
    <dbReference type="NCBI Taxonomy" id="29817"/>
    <lineage>
        <taxon>Eukaryota</taxon>
        <taxon>Viridiplantae</taxon>
        <taxon>Streptophyta</taxon>
        <taxon>Embryophyta</taxon>
        <taxon>Tracheophyta</taxon>
        <taxon>Spermatophyta</taxon>
        <taxon>Magnoliopsida</taxon>
        <taxon>Liliopsida</taxon>
        <taxon>Asparagales</taxon>
        <taxon>Iridaceae</taxon>
        <taxon>Iridoideae</taxon>
        <taxon>Irideae</taxon>
        <taxon>Iris</taxon>
    </lineage>
</organism>
<accession>A0AAX6HDJ4</accession>
<keyword evidence="2" id="KW-1185">Reference proteome</keyword>
<sequence length="122" mass="13948">MRGNIQRLADAECEALDREYEEQRVAFDNTVVAFTLYLGEMDSTIAKITSSISLYNVEAEEKGKWMAENRVCLQVASTHLDDLIRQRDDFCSCSGYRNRTSSQFIATFVARKHETLGHEKSD</sequence>
<evidence type="ECO:0000313" key="2">
    <source>
        <dbReference type="Proteomes" id="UP001140949"/>
    </source>
</evidence>
<dbReference type="AlphaFoldDB" id="A0AAX6HDJ4"/>
<dbReference type="Proteomes" id="UP001140949">
    <property type="component" value="Unassembled WGS sequence"/>
</dbReference>
<proteinExistence type="predicted"/>
<name>A0AAX6HDJ4_IRIPA</name>
<comment type="caution">
    <text evidence="1">The sequence shown here is derived from an EMBL/GenBank/DDBJ whole genome shotgun (WGS) entry which is preliminary data.</text>
</comment>
<evidence type="ECO:0000313" key="1">
    <source>
        <dbReference type="EMBL" id="KAJ6839076.1"/>
    </source>
</evidence>
<protein>
    <submittedName>
        <fullName evidence="1">Uncharacterized protein</fullName>
    </submittedName>
</protein>
<reference evidence="1" key="1">
    <citation type="journal article" date="2023" name="GigaByte">
        <title>Genome assembly of the bearded iris, Iris pallida Lam.</title>
        <authorList>
            <person name="Bruccoleri R.E."/>
            <person name="Oakeley E.J."/>
            <person name="Faust A.M.E."/>
            <person name="Altorfer M."/>
            <person name="Dessus-Babus S."/>
            <person name="Burckhardt D."/>
            <person name="Oertli M."/>
            <person name="Naumann U."/>
            <person name="Petersen F."/>
            <person name="Wong J."/>
        </authorList>
    </citation>
    <scope>NUCLEOTIDE SEQUENCE</scope>
    <source>
        <strain evidence="1">GSM-AAB239-AS_SAM_17_03QT</strain>
    </source>
</reference>
<gene>
    <name evidence="1" type="ORF">M6B38_316385</name>
</gene>
<reference evidence="1" key="2">
    <citation type="submission" date="2023-04" db="EMBL/GenBank/DDBJ databases">
        <authorList>
            <person name="Bruccoleri R.E."/>
            <person name="Oakeley E.J."/>
            <person name="Faust A.-M."/>
            <person name="Dessus-Babus S."/>
            <person name="Altorfer M."/>
            <person name="Burckhardt D."/>
            <person name="Oertli M."/>
            <person name="Naumann U."/>
            <person name="Petersen F."/>
            <person name="Wong J."/>
        </authorList>
    </citation>
    <scope>NUCLEOTIDE SEQUENCE</scope>
    <source>
        <strain evidence="1">GSM-AAB239-AS_SAM_17_03QT</strain>
        <tissue evidence="1">Leaf</tissue>
    </source>
</reference>
<dbReference type="EMBL" id="JANAVB010010199">
    <property type="protein sequence ID" value="KAJ6839076.1"/>
    <property type="molecule type" value="Genomic_DNA"/>
</dbReference>